<dbReference type="Gene3D" id="3.40.50.300">
    <property type="entry name" value="P-loop containing nucleotide triphosphate hydrolases"/>
    <property type="match status" value="1"/>
</dbReference>
<dbReference type="InterPro" id="IPR027417">
    <property type="entry name" value="P-loop_NTPase"/>
</dbReference>
<evidence type="ECO:0000256" key="1">
    <source>
        <dbReference type="SAM" id="MobiDB-lite"/>
    </source>
</evidence>
<comment type="caution">
    <text evidence="2">The sequence shown here is derived from an EMBL/GenBank/DDBJ whole genome shotgun (WGS) entry which is preliminary data.</text>
</comment>
<feature type="compositionally biased region" description="Low complexity" evidence="1">
    <location>
        <begin position="251"/>
        <end position="266"/>
    </location>
</feature>
<evidence type="ECO:0000313" key="2">
    <source>
        <dbReference type="EMBL" id="GAA2110247.1"/>
    </source>
</evidence>
<dbReference type="RefSeq" id="WP_344287749.1">
    <property type="nucleotide sequence ID" value="NZ_BAAAPF010000008.1"/>
</dbReference>
<name>A0ABP5J484_9ACTN</name>
<gene>
    <name evidence="2" type="ORF">GCM10009802_07110</name>
</gene>
<feature type="region of interest" description="Disordered" evidence="1">
    <location>
        <begin position="244"/>
        <end position="283"/>
    </location>
</feature>
<sequence>MRRLVVLGSVTGAPGVTTTGLALAAAWPPEADGGVRPVMVEADPSGGDLMIRFGLPPAPSLLDVAAAAGQRYPGSLLGAACELPFGVRAVVAVPGRGPCREAVRLLAGGGGRRVLLGDDRDRGTVLLDVGRLGEDVEPLLEAADEVVLVARGGAEPLTHVSAYDVDAGAYAGRLALAVVGPCPYPAAEITKALGIERVDLLPWDAKCVAAMNGGEHGALRTAGFRRSPLLAAARVVARRLGVPSEGGTETGVADGDAGSAGSAAPGRSRTGLARVLGVGESGS</sequence>
<keyword evidence="3" id="KW-1185">Reference proteome</keyword>
<dbReference type="SUPFAM" id="SSF52540">
    <property type="entry name" value="P-loop containing nucleoside triphosphate hydrolases"/>
    <property type="match status" value="1"/>
</dbReference>
<evidence type="ECO:0000313" key="3">
    <source>
        <dbReference type="Proteomes" id="UP001500443"/>
    </source>
</evidence>
<dbReference type="EMBL" id="BAAAPF010000008">
    <property type="protein sequence ID" value="GAA2110247.1"/>
    <property type="molecule type" value="Genomic_DNA"/>
</dbReference>
<accession>A0ABP5J484</accession>
<reference evidence="3" key="1">
    <citation type="journal article" date="2019" name="Int. J. Syst. Evol. Microbiol.">
        <title>The Global Catalogue of Microorganisms (GCM) 10K type strain sequencing project: providing services to taxonomists for standard genome sequencing and annotation.</title>
        <authorList>
            <consortium name="The Broad Institute Genomics Platform"/>
            <consortium name="The Broad Institute Genome Sequencing Center for Infectious Disease"/>
            <person name="Wu L."/>
            <person name="Ma J."/>
        </authorList>
    </citation>
    <scope>NUCLEOTIDE SEQUENCE [LARGE SCALE GENOMIC DNA]</scope>
    <source>
        <strain evidence="3">JCM 15481</strain>
    </source>
</reference>
<proteinExistence type="predicted"/>
<protein>
    <submittedName>
        <fullName evidence="2">Uncharacterized protein</fullName>
    </submittedName>
</protein>
<dbReference type="Proteomes" id="UP001500443">
    <property type="component" value="Unassembled WGS sequence"/>
</dbReference>
<organism evidence="2 3">
    <name type="scientific">Streptomyces synnematoformans</name>
    <dbReference type="NCBI Taxonomy" id="415721"/>
    <lineage>
        <taxon>Bacteria</taxon>
        <taxon>Bacillati</taxon>
        <taxon>Actinomycetota</taxon>
        <taxon>Actinomycetes</taxon>
        <taxon>Kitasatosporales</taxon>
        <taxon>Streptomycetaceae</taxon>
        <taxon>Streptomyces</taxon>
    </lineage>
</organism>